<dbReference type="PROSITE" id="PS01124">
    <property type="entry name" value="HTH_ARAC_FAMILY_2"/>
    <property type="match status" value="1"/>
</dbReference>
<evidence type="ECO:0000313" key="5">
    <source>
        <dbReference type="EMBL" id="MBA8914714.1"/>
    </source>
</evidence>
<feature type="domain" description="HTH araC/xylS-type" evidence="4">
    <location>
        <begin position="213"/>
        <end position="313"/>
    </location>
</feature>
<name>A0AA40VBX1_9HYPH</name>
<evidence type="ECO:0000256" key="3">
    <source>
        <dbReference type="ARBA" id="ARBA00023163"/>
    </source>
</evidence>
<accession>A0AA40VBX1</accession>
<sequence>MEPDVIDPGISGLQDERLRREVWIETVAPIWTAAPDRTAASPWQASFRGWKVGGIHLYKTYSSPQTVERTRSQVATLAVDHVYLQQHLTGHSSVEVASDEQAIPAGTIVLVDMAQPVFGRSTTSVDGTSLCIPRRLFDSRVGEVGRLHRSRFARTGNPLNKLLSDHMRNMQDCLDTSDEAQRTMLATATVSICNAMLTPASDSAYNRPAVVAIEIRQFIEANLGRSDLGVEMLCARFGLSRTPVYALFEADGGVMTYIRNRRLAQAMRMLSGVEEGPPRVSGVAYACGYENLKSFSKAFHAHYGVNPRDVGTGHRVDAYRENGATLMSWMKDL</sequence>
<dbReference type="PANTHER" id="PTHR46796:SF6">
    <property type="entry name" value="ARAC SUBFAMILY"/>
    <property type="match status" value="1"/>
</dbReference>
<keyword evidence="1" id="KW-0805">Transcription regulation</keyword>
<dbReference type="InterPro" id="IPR050204">
    <property type="entry name" value="AraC_XylS_family_regulators"/>
</dbReference>
<keyword evidence="2 5" id="KW-0238">DNA-binding</keyword>
<dbReference type="EMBL" id="JACJIB010000007">
    <property type="protein sequence ID" value="MBA8914714.1"/>
    <property type="molecule type" value="Genomic_DNA"/>
</dbReference>
<dbReference type="InterPro" id="IPR018060">
    <property type="entry name" value="HTH_AraC"/>
</dbReference>
<dbReference type="RefSeq" id="WP_182555989.1">
    <property type="nucleotide sequence ID" value="NZ_BPRF01000004.1"/>
</dbReference>
<dbReference type="Proteomes" id="UP000543554">
    <property type="component" value="Unassembled WGS sequence"/>
</dbReference>
<dbReference type="Pfam" id="PF14525">
    <property type="entry name" value="AraC_binding_2"/>
    <property type="match status" value="1"/>
</dbReference>
<dbReference type="Pfam" id="PF12833">
    <property type="entry name" value="HTH_18"/>
    <property type="match status" value="1"/>
</dbReference>
<dbReference type="GO" id="GO:0043565">
    <property type="term" value="F:sequence-specific DNA binding"/>
    <property type="evidence" value="ECO:0007669"/>
    <property type="project" value="InterPro"/>
</dbReference>
<keyword evidence="6" id="KW-1185">Reference proteome</keyword>
<dbReference type="GO" id="GO:0003700">
    <property type="term" value="F:DNA-binding transcription factor activity"/>
    <property type="evidence" value="ECO:0007669"/>
    <property type="project" value="InterPro"/>
</dbReference>
<evidence type="ECO:0000313" key="6">
    <source>
        <dbReference type="Proteomes" id="UP000543554"/>
    </source>
</evidence>
<dbReference type="AlphaFoldDB" id="A0AA40VBX1"/>
<evidence type="ECO:0000256" key="2">
    <source>
        <dbReference type="ARBA" id="ARBA00023125"/>
    </source>
</evidence>
<comment type="caution">
    <text evidence="5">The sequence shown here is derived from an EMBL/GenBank/DDBJ whole genome shotgun (WGS) entry which is preliminary data.</text>
</comment>
<dbReference type="SUPFAM" id="SSF46689">
    <property type="entry name" value="Homeodomain-like"/>
    <property type="match status" value="1"/>
</dbReference>
<dbReference type="Gene3D" id="1.10.10.60">
    <property type="entry name" value="Homeodomain-like"/>
    <property type="match status" value="1"/>
</dbReference>
<gene>
    <name evidence="5" type="ORF">HNR51_003810</name>
</gene>
<protein>
    <submittedName>
        <fullName evidence="5">AraC-like DNA-binding protein</fullName>
    </submittedName>
</protein>
<dbReference type="PANTHER" id="PTHR46796">
    <property type="entry name" value="HTH-TYPE TRANSCRIPTIONAL ACTIVATOR RHAS-RELATED"/>
    <property type="match status" value="1"/>
</dbReference>
<evidence type="ECO:0000256" key="1">
    <source>
        <dbReference type="ARBA" id="ARBA00023015"/>
    </source>
</evidence>
<organism evidence="5 6">
    <name type="scientific">Methylorubrum thiocyanatum</name>
    <dbReference type="NCBI Taxonomy" id="47958"/>
    <lineage>
        <taxon>Bacteria</taxon>
        <taxon>Pseudomonadati</taxon>
        <taxon>Pseudomonadota</taxon>
        <taxon>Alphaproteobacteria</taxon>
        <taxon>Hyphomicrobiales</taxon>
        <taxon>Methylobacteriaceae</taxon>
        <taxon>Methylorubrum</taxon>
    </lineage>
</organism>
<keyword evidence="3" id="KW-0804">Transcription</keyword>
<dbReference type="InterPro" id="IPR009057">
    <property type="entry name" value="Homeodomain-like_sf"/>
</dbReference>
<reference evidence="5 6" key="1">
    <citation type="submission" date="2020-08" db="EMBL/GenBank/DDBJ databases">
        <title>Genomic Encyclopedia of Type Strains, Phase IV (KMG-IV): sequencing the most valuable type-strain genomes for metagenomic binning, comparative biology and taxonomic classification.</title>
        <authorList>
            <person name="Goeker M."/>
        </authorList>
    </citation>
    <scope>NUCLEOTIDE SEQUENCE [LARGE SCALE GENOMIC DNA]</scope>
    <source>
        <strain evidence="5 6">DSM 11490</strain>
    </source>
</reference>
<evidence type="ECO:0000259" key="4">
    <source>
        <dbReference type="PROSITE" id="PS01124"/>
    </source>
</evidence>
<proteinExistence type="predicted"/>
<dbReference type="InterPro" id="IPR035418">
    <property type="entry name" value="AraC-bd_2"/>
</dbReference>
<dbReference type="SMART" id="SM00342">
    <property type="entry name" value="HTH_ARAC"/>
    <property type="match status" value="1"/>
</dbReference>